<reference evidence="2 3" key="1">
    <citation type="submission" date="2017-03" db="EMBL/GenBank/DDBJ databases">
        <title>Genome of the blue death feigning beetle - Asbolus verrucosus.</title>
        <authorList>
            <person name="Rider S.D."/>
        </authorList>
    </citation>
    <scope>NUCLEOTIDE SEQUENCE [LARGE SCALE GENOMIC DNA]</scope>
    <source>
        <strain evidence="2">Butters</strain>
        <tissue evidence="2">Head and leg muscle</tissue>
    </source>
</reference>
<evidence type="ECO:0000256" key="1">
    <source>
        <dbReference type="SAM" id="MobiDB-lite"/>
    </source>
</evidence>
<comment type="caution">
    <text evidence="2">The sequence shown here is derived from an EMBL/GenBank/DDBJ whole genome shotgun (WGS) entry which is preliminary data.</text>
</comment>
<protein>
    <submittedName>
        <fullName evidence="2">DDE Tnp 1 7 domain containing protein</fullName>
    </submittedName>
</protein>
<feature type="compositionally biased region" description="Acidic residues" evidence="1">
    <location>
        <begin position="7"/>
        <end position="23"/>
    </location>
</feature>
<evidence type="ECO:0000313" key="2">
    <source>
        <dbReference type="EMBL" id="RZC31791.1"/>
    </source>
</evidence>
<evidence type="ECO:0000313" key="3">
    <source>
        <dbReference type="Proteomes" id="UP000292052"/>
    </source>
</evidence>
<dbReference type="Proteomes" id="UP000292052">
    <property type="component" value="Unassembled WGS sequence"/>
</dbReference>
<feature type="compositionally biased region" description="Polar residues" evidence="1">
    <location>
        <begin position="29"/>
        <end position="39"/>
    </location>
</feature>
<sequence length="186" mass="21923">MSKWFEESEEEYKEETDDSDMDPDYVMSNEEQNAANMSSGELKEGNMEDDEKIFVDDSPSEESKTSKFYIGKKNKKDFKWQKGDPSRARKTPRHNIIRQFPGLNRKRIQLGNPTMREIWECLCSQEMINNIVLFTNLTGIKLKHTTNQSNYRNTDRVEIYALIGLLMYTSIFKSSHENMFDRKVHI</sequence>
<keyword evidence="3" id="KW-1185">Reference proteome</keyword>
<dbReference type="AlphaFoldDB" id="A0A482VG23"/>
<accession>A0A482VG23</accession>
<proteinExistence type="predicted"/>
<feature type="region of interest" description="Disordered" evidence="1">
    <location>
        <begin position="1"/>
        <end position="67"/>
    </location>
</feature>
<dbReference type="EMBL" id="QDEB01102489">
    <property type="protein sequence ID" value="RZC31791.1"/>
    <property type="molecule type" value="Genomic_DNA"/>
</dbReference>
<organism evidence="2 3">
    <name type="scientific">Asbolus verrucosus</name>
    <name type="common">Desert ironclad beetle</name>
    <dbReference type="NCBI Taxonomy" id="1661398"/>
    <lineage>
        <taxon>Eukaryota</taxon>
        <taxon>Metazoa</taxon>
        <taxon>Ecdysozoa</taxon>
        <taxon>Arthropoda</taxon>
        <taxon>Hexapoda</taxon>
        <taxon>Insecta</taxon>
        <taxon>Pterygota</taxon>
        <taxon>Neoptera</taxon>
        <taxon>Endopterygota</taxon>
        <taxon>Coleoptera</taxon>
        <taxon>Polyphaga</taxon>
        <taxon>Cucujiformia</taxon>
        <taxon>Tenebrionidae</taxon>
        <taxon>Pimeliinae</taxon>
        <taxon>Asbolus</taxon>
    </lineage>
</organism>
<name>A0A482VG23_ASBVE</name>
<gene>
    <name evidence="2" type="ORF">BDFB_011879</name>
</gene>
<dbReference type="OrthoDB" id="6778726at2759"/>